<dbReference type="RefSeq" id="WP_249712876.1">
    <property type="nucleotide sequence ID" value="NZ_JAMFMB010000036.1"/>
</dbReference>
<dbReference type="PANTHER" id="PTHR36513">
    <property type="entry name" value="ABC TRANSMEMBRANE TYPE-1 DOMAIN-CONTAINING PROTEIN"/>
    <property type="match status" value="1"/>
</dbReference>
<name>A0ABT0Q7A8_9RHOB</name>
<comment type="caution">
    <text evidence="1">The sequence shown here is derived from an EMBL/GenBank/DDBJ whole genome shotgun (WGS) entry which is preliminary data.</text>
</comment>
<sequence>MDYFFSVRARSGDHYSNKLGAARYLAIPPGVQQPVRQHEKPVSEWVGLVQEAACATDEENGHIVVFVHGFNTEQFEMLERHRKIRAGLEAHGFNGVVISFDWPSDGSLLGYNADRADARRSADKLFVHGINRLSRMQTADCRYNIHVLAHSMGTYLVREAMDYADDDHVTAQTSWTTSQIAFVAADVSSKSFTMGNPKTSSLLRRCTRLTCYYSPFDEILSVSEIKRVGVSRRLGRVGMPRDHHEKAVNLYCGAFFNKTRDDYDDGKSASHSWYFDAPRFYEDLHHTLLGKLDREVIPTRARTTQGNLGLIEAP</sequence>
<dbReference type="InterPro" id="IPR010297">
    <property type="entry name" value="DUF900_hydrolase"/>
</dbReference>
<keyword evidence="1" id="KW-0378">Hydrolase</keyword>
<evidence type="ECO:0000313" key="2">
    <source>
        <dbReference type="Proteomes" id="UP001203880"/>
    </source>
</evidence>
<organism evidence="1 2">
    <name type="scientific">Ruegeria spongiae</name>
    <dbReference type="NCBI Taxonomy" id="2942209"/>
    <lineage>
        <taxon>Bacteria</taxon>
        <taxon>Pseudomonadati</taxon>
        <taxon>Pseudomonadota</taxon>
        <taxon>Alphaproteobacteria</taxon>
        <taxon>Rhodobacterales</taxon>
        <taxon>Roseobacteraceae</taxon>
        <taxon>Ruegeria</taxon>
    </lineage>
</organism>
<accession>A0ABT0Q7A8</accession>
<keyword evidence="2" id="KW-1185">Reference proteome</keyword>
<dbReference type="Pfam" id="PF05990">
    <property type="entry name" value="DUF900"/>
    <property type="match status" value="1"/>
</dbReference>
<dbReference type="GO" id="GO:0016787">
    <property type="term" value="F:hydrolase activity"/>
    <property type="evidence" value="ECO:0007669"/>
    <property type="project" value="UniProtKB-KW"/>
</dbReference>
<dbReference type="Proteomes" id="UP001203880">
    <property type="component" value="Unassembled WGS sequence"/>
</dbReference>
<dbReference type="SUPFAM" id="SSF53474">
    <property type="entry name" value="alpha/beta-Hydrolases"/>
    <property type="match status" value="1"/>
</dbReference>
<evidence type="ECO:0000313" key="1">
    <source>
        <dbReference type="EMBL" id="MCL6285764.1"/>
    </source>
</evidence>
<protein>
    <submittedName>
        <fullName evidence="1">Alpha/beta fold hydrolase</fullName>
    </submittedName>
</protein>
<dbReference type="PANTHER" id="PTHR36513:SF1">
    <property type="entry name" value="TRANSMEMBRANE PROTEIN"/>
    <property type="match status" value="1"/>
</dbReference>
<gene>
    <name evidence="1" type="ORF">M3P21_19750</name>
</gene>
<dbReference type="InterPro" id="IPR029058">
    <property type="entry name" value="AB_hydrolase_fold"/>
</dbReference>
<reference evidence="1" key="1">
    <citation type="submission" date="2022-05" db="EMBL/GenBank/DDBJ databases">
        <authorList>
            <person name="Park J.-S."/>
        </authorList>
    </citation>
    <scope>NUCLEOTIDE SEQUENCE</scope>
    <source>
        <strain evidence="1">2012CJ41-6</strain>
    </source>
</reference>
<proteinExistence type="predicted"/>
<dbReference type="EMBL" id="JAMFMB010000036">
    <property type="protein sequence ID" value="MCL6285764.1"/>
    <property type="molecule type" value="Genomic_DNA"/>
</dbReference>
<dbReference type="Gene3D" id="3.40.50.1820">
    <property type="entry name" value="alpha/beta hydrolase"/>
    <property type="match status" value="1"/>
</dbReference>